<sequence>MDNAITEARRLLANLRAMRAGTAEAEEVLATLQGAPDHEALVGCLAALEEIREGLHGPLAAYVCIRLTNLQGMVNAIIDCPPPAA</sequence>
<evidence type="ECO:0000313" key="1">
    <source>
        <dbReference type="EMBL" id="PAU74360.1"/>
    </source>
</evidence>
<gene>
    <name evidence="1" type="ORF">CK498_22715</name>
</gene>
<dbReference type="EMBL" id="NSKB01000011">
    <property type="protein sequence ID" value="PAU74360.1"/>
    <property type="molecule type" value="Genomic_DNA"/>
</dbReference>
<comment type="caution">
    <text evidence="1">The sequence shown here is derived from an EMBL/GenBank/DDBJ whole genome shotgun (WGS) entry which is preliminary data.</text>
</comment>
<accession>A0A2A2EP95</accession>
<keyword evidence="2" id="KW-1185">Reference proteome</keyword>
<evidence type="ECO:0000313" key="2">
    <source>
        <dbReference type="Proteomes" id="UP000217771"/>
    </source>
</evidence>
<dbReference type="RefSeq" id="WP_095623146.1">
    <property type="nucleotide sequence ID" value="NZ_NSKB01000011.1"/>
</dbReference>
<dbReference type="AlphaFoldDB" id="A0A2A2EP95"/>
<reference evidence="1 2" key="1">
    <citation type="submission" date="2017-08" db="EMBL/GenBank/DDBJ databases">
        <title>Halomonas alkalisoli sp. nov., isolated from saline alkaline soil.</title>
        <authorList>
            <person name="Wang D."/>
            <person name="Zhang G."/>
        </authorList>
    </citation>
    <scope>NUCLEOTIDE SEQUENCE [LARGE SCALE GENOMIC DNA]</scope>
    <source>
        <strain evidence="1 2">WRN001</strain>
    </source>
</reference>
<protein>
    <submittedName>
        <fullName evidence="1">Uncharacterized protein</fullName>
    </submittedName>
</protein>
<dbReference type="Proteomes" id="UP000217771">
    <property type="component" value="Unassembled WGS sequence"/>
</dbReference>
<name>A0A2A2EP95_9GAMM</name>
<dbReference type="OrthoDB" id="6172273at2"/>
<proteinExistence type="predicted"/>
<organism evidence="1 2">
    <name type="scientific">Halomonas salipaludis</name>
    <dbReference type="NCBI Taxonomy" id="2032625"/>
    <lineage>
        <taxon>Bacteria</taxon>
        <taxon>Pseudomonadati</taxon>
        <taxon>Pseudomonadota</taxon>
        <taxon>Gammaproteobacteria</taxon>
        <taxon>Oceanospirillales</taxon>
        <taxon>Halomonadaceae</taxon>
        <taxon>Halomonas</taxon>
    </lineage>
</organism>